<dbReference type="Pfam" id="PF21258">
    <property type="entry name" value="Glyco_hydro_120_ins"/>
    <property type="match status" value="1"/>
</dbReference>
<evidence type="ECO:0000256" key="1">
    <source>
        <dbReference type="ARBA" id="ARBA00004613"/>
    </source>
</evidence>
<sequence>MKPSSFFLLAIVALLTNVDIAHGQEIHVAKHGSDQNNGTKKSPFLTISKAASVAVPGNTIMIHEGTYREYIDPARGGSSPSNRITYRAADKAQVYIKGSEEFDTWEKQANGLWKLEVPISFFKGYNPYTLTVDGDFQNYGQWHHRGDVYLNNGAFHEVQSLEECQTKTYTWYTTSTEETTIIYANFEGYDPNKEQTEINVRELIFFPSRLNIDYISLDGLRFLHAAPNWQAPNVGETDPNPLTQKGAIGSKMGQGWIIENCEVSYSKTAGIMMGESFDDFDSFENIETFGNHLIKNNIITKCGEYGIAGQKGLSRSTIIGNRIEDINYRNEFGGYEPAGIKIWNCTDVHIENNLIRNITSKQDSSSQSYCIWIDFANQGTRITRNFLIGGERATTPLFLEANIGPTLVDNNVIIDLPSKAVQVFSGGSIFAHNLFIDTNFHFAIQEFGNGGSGARNAYTVVPHTLKKVNDGLKVEIENNKFYNNIFVGKNGSFDLEITPHNGNEVAYNLYVGGIRPNKDHKHSAESPFDFTYRIKESKKGLSFKFRFDRSYENINAPFVDPDLIGQIPHAEQSIADKSATPITVNTDFNGSRRIGAHPKVGPLESLSKGTNTLHIETAMQPTPGIKY</sequence>
<feature type="domain" description="Glycoside hydrolase 120 insertion" evidence="7">
    <location>
        <begin position="103"/>
        <end position="198"/>
    </location>
</feature>
<gene>
    <name evidence="8" type="ordered locus">zobellia_3892</name>
</gene>
<evidence type="ECO:0000256" key="2">
    <source>
        <dbReference type="ARBA" id="ARBA00022525"/>
    </source>
</evidence>
<dbReference type="Proteomes" id="UP000008898">
    <property type="component" value="Chromosome"/>
</dbReference>
<dbReference type="InterPro" id="IPR012334">
    <property type="entry name" value="Pectin_lyas_fold"/>
</dbReference>
<dbReference type="Pfam" id="PF07602">
    <property type="entry name" value="DUF1565"/>
    <property type="match status" value="1"/>
</dbReference>
<dbReference type="AlphaFoldDB" id="G0L2B6"/>
<dbReference type="EMBL" id="FP476056">
    <property type="protein sequence ID" value="CAZ98030.1"/>
    <property type="molecule type" value="Genomic_DNA"/>
</dbReference>
<evidence type="ECO:0000259" key="5">
    <source>
        <dbReference type="Pfam" id="PF07602"/>
    </source>
</evidence>
<evidence type="ECO:0000259" key="6">
    <source>
        <dbReference type="Pfam" id="PF13229"/>
    </source>
</evidence>
<keyword evidence="3 4" id="KW-0732">Signal</keyword>
<dbReference type="HOGENOM" id="CLU_014875_0_0_10"/>
<evidence type="ECO:0000256" key="3">
    <source>
        <dbReference type="ARBA" id="ARBA00022729"/>
    </source>
</evidence>
<dbReference type="InterPro" id="IPR006626">
    <property type="entry name" value="PbH1"/>
</dbReference>
<accession>G0L2B6</accession>
<dbReference type="InterPro" id="IPR052052">
    <property type="entry name" value="Polysaccharide_Lyase_9"/>
</dbReference>
<dbReference type="Gene3D" id="2.160.20.10">
    <property type="entry name" value="Single-stranded right-handed beta-helix, Pectin lyase-like"/>
    <property type="match status" value="2"/>
</dbReference>
<dbReference type="InterPro" id="IPR011459">
    <property type="entry name" value="DUF1565"/>
</dbReference>
<dbReference type="SUPFAM" id="SSF51126">
    <property type="entry name" value="Pectin lyase-like"/>
    <property type="match status" value="1"/>
</dbReference>
<feature type="chain" id="PRO_5003402137" evidence="4">
    <location>
        <begin position="24"/>
        <end position="627"/>
    </location>
</feature>
<dbReference type="GO" id="GO:0005576">
    <property type="term" value="C:extracellular region"/>
    <property type="evidence" value="ECO:0007669"/>
    <property type="project" value="UniProtKB-SubCell"/>
</dbReference>
<comment type="subcellular location">
    <subcellularLocation>
        <location evidence="1">Secreted</location>
    </subcellularLocation>
</comment>
<evidence type="ECO:0000313" key="9">
    <source>
        <dbReference type="Proteomes" id="UP000008898"/>
    </source>
</evidence>
<dbReference type="KEGG" id="zga:ZOBELLIA_3892"/>
<protein>
    <submittedName>
        <fullName evidence="8">Uncharacterized protein</fullName>
    </submittedName>
</protein>
<dbReference type="InterPro" id="IPR049169">
    <property type="entry name" value="Glyco_hydro_120_ins"/>
</dbReference>
<dbReference type="PANTHER" id="PTHR40088">
    <property type="entry name" value="PECTATE LYASE (EUROFUNG)"/>
    <property type="match status" value="1"/>
</dbReference>
<evidence type="ECO:0000256" key="4">
    <source>
        <dbReference type="SAM" id="SignalP"/>
    </source>
</evidence>
<dbReference type="Pfam" id="PF13229">
    <property type="entry name" value="Beta_helix"/>
    <property type="match status" value="1"/>
</dbReference>
<dbReference type="GO" id="GO:0016837">
    <property type="term" value="F:carbon-oxygen lyase activity, acting on polysaccharides"/>
    <property type="evidence" value="ECO:0007669"/>
    <property type="project" value="TreeGrafter"/>
</dbReference>
<feature type="signal peptide" evidence="4">
    <location>
        <begin position="1"/>
        <end position="23"/>
    </location>
</feature>
<feature type="domain" description="DUF1565" evidence="5">
    <location>
        <begin position="31"/>
        <end position="69"/>
    </location>
</feature>
<name>G0L2B6_ZOBGA</name>
<keyword evidence="2" id="KW-0964">Secreted</keyword>
<dbReference type="SMART" id="SM00710">
    <property type="entry name" value="PbH1"/>
    <property type="match status" value="5"/>
</dbReference>
<keyword evidence="9" id="KW-1185">Reference proteome</keyword>
<dbReference type="OrthoDB" id="9767990at2"/>
<dbReference type="InterPro" id="IPR039448">
    <property type="entry name" value="Beta_helix"/>
</dbReference>
<reference evidence="8 9" key="2">
    <citation type="journal article" date="2012" name="Environ. Microbiol.">
        <title>Characterization of the first alginolytic operons in a marine bacterium: from their emergence in marine Flavobacteriia to their independent transfers to marine Proteobacteria and human gut Bacteroides.</title>
        <authorList>
            <person name="Thomas F."/>
            <person name="Barbeyron T."/>
            <person name="Tonon T."/>
            <person name="Genicot S."/>
            <person name="Czjzek M."/>
            <person name="Michel G."/>
        </authorList>
    </citation>
    <scope>NUCLEOTIDE SEQUENCE [LARGE SCALE GENOMIC DNA]</scope>
    <source>
        <strain evidence="9">DSM 12802 / CCUG 47099 / CIP 106680 / NCIMB 13871 / Dsij</strain>
    </source>
</reference>
<dbReference type="PANTHER" id="PTHR40088:SF2">
    <property type="entry name" value="SECRETED SUGAR HYDROLASE"/>
    <property type="match status" value="1"/>
</dbReference>
<dbReference type="STRING" id="63186.ZOBELLIA_3892"/>
<dbReference type="RefSeq" id="WP_013995220.1">
    <property type="nucleotide sequence ID" value="NC_015844.1"/>
</dbReference>
<proteinExistence type="predicted"/>
<feature type="domain" description="Right handed beta helix" evidence="6">
    <location>
        <begin position="251"/>
        <end position="434"/>
    </location>
</feature>
<evidence type="ECO:0000313" key="8">
    <source>
        <dbReference type="EMBL" id="CAZ98030.1"/>
    </source>
</evidence>
<reference evidence="9" key="1">
    <citation type="submission" date="2009-07" db="EMBL/GenBank/DDBJ databases">
        <title>Complete genome sequence of Zobellia galactanivorans Dsij.</title>
        <authorList>
            <consortium name="Genoscope - CEA"/>
        </authorList>
    </citation>
    <scope>NUCLEOTIDE SEQUENCE [LARGE SCALE GENOMIC DNA]</scope>
    <source>
        <strain evidence="9">DSM 12802 / CCUG 47099 / CIP 106680 / NCIMB 13871 / Dsij</strain>
    </source>
</reference>
<organism evidence="8 9">
    <name type="scientific">Zobellia galactanivorans (strain DSM 12802 / CCUG 47099 / CIP 106680 / NCIMB 13871 / Dsij)</name>
    <dbReference type="NCBI Taxonomy" id="63186"/>
    <lineage>
        <taxon>Bacteria</taxon>
        <taxon>Pseudomonadati</taxon>
        <taxon>Bacteroidota</taxon>
        <taxon>Flavobacteriia</taxon>
        <taxon>Flavobacteriales</taxon>
        <taxon>Flavobacteriaceae</taxon>
        <taxon>Zobellia</taxon>
    </lineage>
</organism>
<dbReference type="InterPro" id="IPR011050">
    <property type="entry name" value="Pectin_lyase_fold/virulence"/>
</dbReference>
<evidence type="ECO:0000259" key="7">
    <source>
        <dbReference type="Pfam" id="PF21258"/>
    </source>
</evidence>